<protein>
    <submittedName>
        <fullName evidence="1">Uncharacterized protein</fullName>
    </submittedName>
</protein>
<sequence>MDSVGVDMETQDDGVSEFRDLFLKVAENNPRVATRVAVKLFKIATEAEKCDALFGLTDPDVGDFGAYPKDNNS</sequence>
<keyword evidence="2" id="KW-1185">Reference proteome</keyword>
<organism evidence="1 2">
    <name type="scientific">Candidatus Contendobacter odensis Run_B_J11</name>
    <dbReference type="NCBI Taxonomy" id="1400861"/>
    <lineage>
        <taxon>Bacteria</taxon>
        <taxon>Pseudomonadati</taxon>
        <taxon>Pseudomonadota</taxon>
        <taxon>Gammaproteobacteria</taxon>
        <taxon>Candidatus Competibacteraceae</taxon>
        <taxon>Candidatus Contendibacter</taxon>
    </lineage>
</organism>
<name>A0A7U7GB24_9GAMM</name>
<gene>
    <name evidence="1" type="ORF">BN874_1970003</name>
</gene>
<evidence type="ECO:0000313" key="1">
    <source>
        <dbReference type="EMBL" id="CDH44872.1"/>
    </source>
</evidence>
<dbReference type="EMBL" id="CBTK010000109">
    <property type="protein sequence ID" value="CDH44872.1"/>
    <property type="molecule type" value="Genomic_DNA"/>
</dbReference>
<dbReference type="Proteomes" id="UP000019184">
    <property type="component" value="Unassembled WGS sequence"/>
</dbReference>
<reference evidence="1 2" key="1">
    <citation type="journal article" date="2014" name="ISME J.">
        <title>Candidatus Competibacter-lineage genomes retrieved from metagenomes reveal functional metabolic diversity.</title>
        <authorList>
            <person name="McIlroy S.J."/>
            <person name="Albertsen M."/>
            <person name="Andresen E.K."/>
            <person name="Saunders A.M."/>
            <person name="Kristiansen R."/>
            <person name="Stokholm-Bjerregaard M."/>
            <person name="Nielsen K.L."/>
            <person name="Nielsen P.H."/>
        </authorList>
    </citation>
    <scope>NUCLEOTIDE SEQUENCE [LARGE SCALE GENOMIC DNA]</scope>
    <source>
        <strain evidence="1 2">Run_B_J11</strain>
    </source>
</reference>
<accession>A0A7U7GB24</accession>
<dbReference type="AlphaFoldDB" id="A0A7U7GB24"/>
<evidence type="ECO:0000313" key="2">
    <source>
        <dbReference type="Proteomes" id="UP000019184"/>
    </source>
</evidence>
<proteinExistence type="predicted"/>
<comment type="caution">
    <text evidence="1">The sequence shown here is derived from an EMBL/GenBank/DDBJ whole genome shotgun (WGS) entry which is preliminary data.</text>
</comment>